<proteinExistence type="predicted"/>
<name>A0ABZ3EC04_9STAP</name>
<keyword evidence="1" id="KW-1133">Transmembrane helix</keyword>
<evidence type="ECO:0000256" key="1">
    <source>
        <dbReference type="SAM" id="Phobius"/>
    </source>
</evidence>
<evidence type="ECO:0000313" key="2">
    <source>
        <dbReference type="EMBL" id="XAF69985.1"/>
    </source>
</evidence>
<feature type="transmembrane region" description="Helical" evidence="1">
    <location>
        <begin position="6"/>
        <end position="25"/>
    </location>
</feature>
<protein>
    <recommendedName>
        <fullName evidence="4">NERD domain-containing protein</fullName>
    </recommendedName>
</protein>
<keyword evidence="3" id="KW-1185">Reference proteome</keyword>
<evidence type="ECO:0000313" key="3">
    <source>
        <dbReference type="Proteomes" id="UP001436297"/>
    </source>
</evidence>
<accession>A0ABZ3EC04</accession>
<dbReference type="RefSeq" id="WP_342610310.1">
    <property type="nucleotide sequence ID" value="NZ_CP128355.1"/>
</dbReference>
<keyword evidence="1" id="KW-0812">Transmembrane</keyword>
<evidence type="ECO:0008006" key="4">
    <source>
        <dbReference type="Google" id="ProtNLM"/>
    </source>
</evidence>
<gene>
    <name evidence="2" type="ORF">QQM35_07860</name>
</gene>
<organism evidence="2 3">
    <name type="scientific">Staphylococcus hsinchuensis</name>
    <dbReference type="NCBI Taxonomy" id="3051183"/>
    <lineage>
        <taxon>Bacteria</taxon>
        <taxon>Bacillati</taxon>
        <taxon>Bacillota</taxon>
        <taxon>Bacilli</taxon>
        <taxon>Bacillales</taxon>
        <taxon>Staphylococcaceae</taxon>
        <taxon>Staphylococcus</taxon>
    </lineage>
</organism>
<keyword evidence="1" id="KW-0472">Membrane</keyword>
<reference evidence="2 3" key="1">
    <citation type="journal article" date="2024" name="Pathogens">
        <title>Staphylococcus hsinchuensis sp. nov., Isolated from Soymilk.</title>
        <authorList>
            <person name="Wang Y.T."/>
            <person name="Lin Y.C."/>
            <person name="Hsieh Y.H."/>
            <person name="Lin Y.T."/>
            <person name="Hamada M."/>
            <person name="Chen C.C."/>
            <person name="Liou J.S."/>
            <person name="Lee A.Y."/>
            <person name="Zhang W.L."/>
            <person name="Chen Y.T."/>
            <person name="Huang C.H."/>
        </authorList>
    </citation>
    <scope>NUCLEOTIDE SEQUENCE [LARGE SCALE GENOMIC DNA]</scope>
    <source>
        <strain evidence="2 3">H164</strain>
    </source>
</reference>
<sequence>MVLVNSLIVVIIILIAAIFINKHFLQRRIDAENYANNQMVARLSSIRRENLSLKNQMLHFDGNTDVHHHGLRKAKHVLNDIFSEYKDNHTIEHFEIIGTDKLAVKHPLFENMRPFDYVVISDKGIFNIDVKSWKQKTFYHFTIDPKADLPPERIDLNQNVGRYVATQYHSQFQSSRPSTYTFTEQIKQHSVIYDFYDYDPYETAAAKTRELENKLDQNLSSKIKSVGLVYFTDGSVNIIEGPKEKENNAETVSSKSSLRNVIGETINQSKTGLSNEEFDNIVAQFH</sequence>
<dbReference type="Proteomes" id="UP001436297">
    <property type="component" value="Chromosome"/>
</dbReference>
<dbReference type="EMBL" id="CP128355">
    <property type="protein sequence ID" value="XAF69985.1"/>
    <property type="molecule type" value="Genomic_DNA"/>
</dbReference>